<evidence type="ECO:0000313" key="8">
    <source>
        <dbReference type="Proteomes" id="UP000029986"/>
    </source>
</evidence>
<accession>A0A097R1W7</accession>
<keyword evidence="8" id="KW-1185">Reference proteome</keyword>
<evidence type="ECO:0000259" key="6">
    <source>
        <dbReference type="Pfam" id="PF08281"/>
    </source>
</evidence>
<dbReference type="eggNOG" id="COG1595">
    <property type="taxonomic scope" value="Bacteria"/>
</dbReference>
<dbReference type="InterPro" id="IPR013324">
    <property type="entry name" value="RNA_pol_sigma_r3/r4-like"/>
</dbReference>
<dbReference type="PANTHER" id="PTHR43133">
    <property type="entry name" value="RNA POLYMERASE ECF-TYPE SIGMA FACTO"/>
    <property type="match status" value="1"/>
</dbReference>
<proteinExistence type="inferred from homology"/>
<dbReference type="InterPro" id="IPR007627">
    <property type="entry name" value="RNA_pol_sigma70_r2"/>
</dbReference>
<dbReference type="PATRIC" id="fig|1453496.5.peg.2055"/>
<dbReference type="GO" id="GO:0006352">
    <property type="term" value="P:DNA-templated transcription initiation"/>
    <property type="evidence" value="ECO:0007669"/>
    <property type="project" value="InterPro"/>
</dbReference>
<dbReference type="Proteomes" id="UP000029986">
    <property type="component" value="Chromosome"/>
</dbReference>
<feature type="domain" description="RNA polymerase sigma-70 region 2" evidence="5">
    <location>
        <begin position="17"/>
        <end position="82"/>
    </location>
</feature>
<dbReference type="Pfam" id="PF08281">
    <property type="entry name" value="Sigma70_r4_2"/>
    <property type="match status" value="1"/>
</dbReference>
<dbReference type="NCBIfam" id="TIGR02937">
    <property type="entry name" value="sigma70-ECF"/>
    <property type="match status" value="1"/>
</dbReference>
<dbReference type="AlphaFoldDB" id="A0A097R1W7"/>
<reference evidence="7 8" key="1">
    <citation type="journal article" date="2014" name="Gut Pathog.">
        <title>Gene clusters of Hafnia alvei strain FB1 important in survival and pathogenesis: a draft genome perspective.</title>
        <authorList>
            <person name="Tan J.Y."/>
            <person name="Yin W.F."/>
            <person name="Chan K.G."/>
        </authorList>
    </citation>
    <scope>NUCLEOTIDE SEQUENCE [LARGE SCALE GENOMIC DNA]</scope>
    <source>
        <strain evidence="7 8">FB1</strain>
    </source>
</reference>
<protein>
    <recommendedName>
        <fullName evidence="9">RNA polymerase sigma factor</fullName>
    </recommendedName>
</protein>
<evidence type="ECO:0000256" key="2">
    <source>
        <dbReference type="ARBA" id="ARBA00023015"/>
    </source>
</evidence>
<dbReference type="HOGENOM" id="CLU_047691_12_1_6"/>
<evidence type="ECO:0000313" key="7">
    <source>
        <dbReference type="EMBL" id="AIU72720.1"/>
    </source>
</evidence>
<dbReference type="Gene3D" id="1.10.1740.10">
    <property type="match status" value="1"/>
</dbReference>
<evidence type="ECO:0000256" key="3">
    <source>
        <dbReference type="ARBA" id="ARBA00023082"/>
    </source>
</evidence>
<dbReference type="NCBIfam" id="NF007232">
    <property type="entry name" value="PRK09651.1"/>
    <property type="match status" value="1"/>
</dbReference>
<evidence type="ECO:0000259" key="5">
    <source>
        <dbReference type="Pfam" id="PF04542"/>
    </source>
</evidence>
<dbReference type="GO" id="GO:0003677">
    <property type="term" value="F:DNA binding"/>
    <property type="evidence" value="ECO:0007669"/>
    <property type="project" value="InterPro"/>
</dbReference>
<sequence length="175" mass="20333">MAMLTTSNAHHSALNDLYQQHHAWLRNWLGFRLNCRFDAEDLAQDTFMRILRSTNREPIQRPREFLATIAKRVMVDFIRRKTLERAYLEALAQLPEQEMPGEDERLAVLETLQEVDAMLDGLGTRAKQTFLLAQLEGLEYRDIALRLGVSLSSVKKYMAKAMEHCLLYRLTHETA</sequence>
<dbReference type="SUPFAM" id="SSF88946">
    <property type="entry name" value="Sigma2 domain of RNA polymerase sigma factors"/>
    <property type="match status" value="1"/>
</dbReference>
<dbReference type="NCBIfam" id="NF009180">
    <property type="entry name" value="PRK12528.1"/>
    <property type="match status" value="1"/>
</dbReference>
<dbReference type="InterPro" id="IPR013325">
    <property type="entry name" value="RNA_pol_sigma_r2"/>
</dbReference>
<dbReference type="Pfam" id="PF04542">
    <property type="entry name" value="Sigma70_r2"/>
    <property type="match status" value="1"/>
</dbReference>
<feature type="domain" description="RNA polymerase sigma factor 70 region 4 type 2" evidence="6">
    <location>
        <begin position="113"/>
        <end position="165"/>
    </location>
</feature>
<dbReference type="InterPro" id="IPR013249">
    <property type="entry name" value="RNA_pol_sigma70_r4_t2"/>
</dbReference>
<evidence type="ECO:0000256" key="1">
    <source>
        <dbReference type="ARBA" id="ARBA00010641"/>
    </source>
</evidence>
<keyword evidence="3" id="KW-0731">Sigma factor</keyword>
<evidence type="ECO:0008006" key="9">
    <source>
        <dbReference type="Google" id="ProtNLM"/>
    </source>
</evidence>
<name>A0A097R1W7_HAFAL</name>
<comment type="similarity">
    <text evidence="1">Belongs to the sigma-70 factor family. ECF subfamily.</text>
</comment>
<dbReference type="InterPro" id="IPR039425">
    <property type="entry name" value="RNA_pol_sigma-70-like"/>
</dbReference>
<dbReference type="InterPro" id="IPR036388">
    <property type="entry name" value="WH-like_DNA-bd_sf"/>
</dbReference>
<evidence type="ECO:0000256" key="4">
    <source>
        <dbReference type="ARBA" id="ARBA00023163"/>
    </source>
</evidence>
<organism evidence="7 8">
    <name type="scientific">Hafnia alvei FB1</name>
    <dbReference type="NCBI Taxonomy" id="1453496"/>
    <lineage>
        <taxon>Bacteria</taxon>
        <taxon>Pseudomonadati</taxon>
        <taxon>Pseudomonadota</taxon>
        <taxon>Gammaproteobacteria</taxon>
        <taxon>Enterobacterales</taxon>
        <taxon>Hafniaceae</taxon>
        <taxon>Hafnia</taxon>
    </lineage>
</organism>
<dbReference type="SUPFAM" id="SSF88659">
    <property type="entry name" value="Sigma3 and sigma4 domains of RNA polymerase sigma factors"/>
    <property type="match status" value="1"/>
</dbReference>
<dbReference type="EMBL" id="CP009706">
    <property type="protein sequence ID" value="AIU72720.1"/>
    <property type="molecule type" value="Genomic_DNA"/>
</dbReference>
<dbReference type="PANTHER" id="PTHR43133:SF63">
    <property type="entry name" value="RNA POLYMERASE SIGMA FACTOR FECI-RELATED"/>
    <property type="match status" value="1"/>
</dbReference>
<dbReference type="Gene3D" id="1.10.10.10">
    <property type="entry name" value="Winged helix-like DNA-binding domain superfamily/Winged helix DNA-binding domain"/>
    <property type="match status" value="1"/>
</dbReference>
<gene>
    <name evidence="7" type="ORF">AT03_10220</name>
</gene>
<dbReference type="KEGG" id="hav:AT03_10220"/>
<keyword evidence="2" id="KW-0805">Transcription regulation</keyword>
<keyword evidence="4" id="KW-0804">Transcription</keyword>
<dbReference type="GO" id="GO:0016987">
    <property type="term" value="F:sigma factor activity"/>
    <property type="evidence" value="ECO:0007669"/>
    <property type="project" value="UniProtKB-KW"/>
</dbReference>
<dbReference type="InterPro" id="IPR014284">
    <property type="entry name" value="RNA_pol_sigma-70_dom"/>
</dbReference>
<dbReference type="OrthoDB" id="9797134at2"/>